<keyword evidence="2" id="KW-0418">Kinase</keyword>
<dbReference type="AlphaFoldDB" id="A0A1H0LZH8"/>
<dbReference type="GO" id="GO:0016301">
    <property type="term" value="F:kinase activity"/>
    <property type="evidence" value="ECO:0007669"/>
    <property type="project" value="UniProtKB-KW"/>
</dbReference>
<dbReference type="InterPro" id="IPR011009">
    <property type="entry name" value="Kinase-like_dom_sf"/>
</dbReference>
<keyword evidence="2" id="KW-0808">Transferase</keyword>
<dbReference type="SUPFAM" id="SSF56112">
    <property type="entry name" value="Protein kinase-like (PK-like)"/>
    <property type="match status" value="1"/>
</dbReference>
<dbReference type="EMBL" id="LT629711">
    <property type="protein sequence ID" value="SDO73598.1"/>
    <property type="molecule type" value="Genomic_DNA"/>
</dbReference>
<dbReference type="STRING" id="443156.SAMN04489867_0451"/>
<dbReference type="Proteomes" id="UP000199077">
    <property type="component" value="Chromosome I"/>
</dbReference>
<dbReference type="Pfam" id="PF01636">
    <property type="entry name" value="APH"/>
    <property type="match status" value="1"/>
</dbReference>
<accession>A0A1H0LZH8</accession>
<evidence type="ECO:0000313" key="2">
    <source>
        <dbReference type="EMBL" id="SDO73598.1"/>
    </source>
</evidence>
<reference evidence="3" key="1">
    <citation type="submission" date="2016-10" db="EMBL/GenBank/DDBJ databases">
        <authorList>
            <person name="Varghese N."/>
            <person name="Submissions S."/>
        </authorList>
    </citation>
    <scope>NUCLEOTIDE SEQUENCE [LARGE SCALE GENOMIC DNA]</scope>
    <source>
        <strain evidence="3">DSM 22329</strain>
    </source>
</reference>
<dbReference type="Gene3D" id="3.90.1200.10">
    <property type="match status" value="1"/>
</dbReference>
<dbReference type="InterPro" id="IPR002575">
    <property type="entry name" value="Aminoglycoside_PTrfase"/>
</dbReference>
<dbReference type="OrthoDB" id="101887at2"/>
<feature type="domain" description="Aminoglycoside phosphotransferase" evidence="1">
    <location>
        <begin position="78"/>
        <end position="274"/>
    </location>
</feature>
<protein>
    <submittedName>
        <fullName evidence="2">Ser/Thr protein kinase RdoA involved in Cpx stress response, MazF antagonist</fullName>
    </submittedName>
</protein>
<organism evidence="2 3">
    <name type="scientific">Pedococcus dokdonensis</name>
    <dbReference type="NCBI Taxonomy" id="443156"/>
    <lineage>
        <taxon>Bacteria</taxon>
        <taxon>Bacillati</taxon>
        <taxon>Actinomycetota</taxon>
        <taxon>Actinomycetes</taxon>
        <taxon>Micrococcales</taxon>
        <taxon>Intrasporangiaceae</taxon>
        <taxon>Pedococcus</taxon>
    </lineage>
</organism>
<proteinExistence type="predicted"/>
<evidence type="ECO:0000313" key="3">
    <source>
        <dbReference type="Proteomes" id="UP000199077"/>
    </source>
</evidence>
<dbReference type="RefSeq" id="WP_091780908.1">
    <property type="nucleotide sequence ID" value="NZ_LT629711.1"/>
</dbReference>
<gene>
    <name evidence="2" type="ORF">SAMN04489867_0451</name>
</gene>
<name>A0A1H0LZH8_9MICO</name>
<sequence length="334" mass="36755">MPAHDLFSQTVATEDWRQEATHWIDEQLAAAGRRRTGDVVQRRIRPWSTQLVAPSDHGTVWFKANCRSSAYEPAVHLALSELEPGEVEAPLAIDADRGWMVTADRGTTLGDSHDATLVEWQEVVELAARVQRQVADHGTALLAAGLPDCSPATVPARYAWLVDQLADLPADHPSHLPSDEAASLRERSGVVDEAVRTLLAAPLPASLQHGDLHPGNVFVVDGMMRFFDFGDAQWAHVLEVLAVPYGYSTRVTHHPWPALLDAYATVWEDLLDRAALEALMVPAMVTHAVNRSFTWLGAIEGAQPEELAEWGDSALYYLRLTHEPFPPEDPENGP</sequence>
<keyword evidence="3" id="KW-1185">Reference proteome</keyword>
<evidence type="ECO:0000259" key="1">
    <source>
        <dbReference type="Pfam" id="PF01636"/>
    </source>
</evidence>